<protein>
    <submittedName>
        <fullName evidence="1">Uncharacterized protein</fullName>
    </submittedName>
</protein>
<dbReference type="Proteomes" id="UP000315471">
    <property type="component" value="Unassembled WGS sequence"/>
</dbReference>
<reference evidence="1 2" key="1">
    <citation type="submission" date="2019-02" db="EMBL/GenBank/DDBJ databases">
        <title>Deep-cultivation of Planctomycetes and their phenomic and genomic characterization uncovers novel biology.</title>
        <authorList>
            <person name="Wiegand S."/>
            <person name="Jogler M."/>
            <person name="Boedeker C."/>
            <person name="Pinto D."/>
            <person name="Vollmers J."/>
            <person name="Rivas-Marin E."/>
            <person name="Kohn T."/>
            <person name="Peeters S.H."/>
            <person name="Heuer A."/>
            <person name="Rast P."/>
            <person name="Oberbeckmann S."/>
            <person name="Bunk B."/>
            <person name="Jeske O."/>
            <person name="Meyerdierks A."/>
            <person name="Storesund J.E."/>
            <person name="Kallscheuer N."/>
            <person name="Luecker S."/>
            <person name="Lage O.M."/>
            <person name="Pohl T."/>
            <person name="Merkel B.J."/>
            <person name="Hornburger P."/>
            <person name="Mueller R.-W."/>
            <person name="Bruemmer F."/>
            <person name="Labrenz M."/>
            <person name="Spormann A.M."/>
            <person name="Op Den Camp H."/>
            <person name="Overmann J."/>
            <person name="Amann R."/>
            <person name="Jetten M.S.M."/>
            <person name="Mascher T."/>
            <person name="Medema M.H."/>
            <person name="Devos D.P."/>
            <person name="Kaster A.-K."/>
            <person name="Ovreas L."/>
            <person name="Rohde M."/>
            <person name="Galperin M.Y."/>
            <person name="Jogler C."/>
        </authorList>
    </citation>
    <scope>NUCLEOTIDE SEQUENCE [LARGE SCALE GENOMIC DNA]</scope>
    <source>
        <strain evidence="1 2">Q31b</strain>
    </source>
</reference>
<keyword evidence="2" id="KW-1185">Reference proteome</keyword>
<proteinExistence type="predicted"/>
<gene>
    <name evidence="1" type="ORF">Q31b_54740</name>
</gene>
<accession>A0A5C6DFA4</accession>
<organism evidence="1 2">
    <name type="scientific">Novipirellula aureliae</name>
    <dbReference type="NCBI Taxonomy" id="2527966"/>
    <lineage>
        <taxon>Bacteria</taxon>
        <taxon>Pseudomonadati</taxon>
        <taxon>Planctomycetota</taxon>
        <taxon>Planctomycetia</taxon>
        <taxon>Pirellulales</taxon>
        <taxon>Pirellulaceae</taxon>
        <taxon>Novipirellula</taxon>
    </lineage>
</organism>
<evidence type="ECO:0000313" key="1">
    <source>
        <dbReference type="EMBL" id="TWU35378.1"/>
    </source>
</evidence>
<sequence length="327" mass="36006">MKPPKRRSLLGNNTIKQPHQMIHNCLAQILRPKLQSLKLNAHQINVVLNDIRIRIESALMRWDDVAFRNSLLFPGLEEASFYRPIANLDCSSFVVMCVRNSLIEDLAASQAATVELGLAKPVLTDDQVPEITSAAIGYFTQADLLAASRVCQENGIETDCFGTLPTEFPHAWHVISSLANSKSGNVSYEASVAPKPVLPQTSGDTELESMVSIVASGIDPTLDSGLLAYLQHIASGEMPYFFSDSFKGITRNTSKLFRVIDFVIGHGATLVTHNYLLGPTFAARRAKLLRPFHFTSEVKEKLSNQTGLCDRHRDILSEIKDALEAGD</sequence>
<dbReference type="EMBL" id="SJPY01000010">
    <property type="protein sequence ID" value="TWU35378.1"/>
    <property type="molecule type" value="Genomic_DNA"/>
</dbReference>
<comment type="caution">
    <text evidence="1">The sequence shown here is derived from an EMBL/GenBank/DDBJ whole genome shotgun (WGS) entry which is preliminary data.</text>
</comment>
<dbReference type="AlphaFoldDB" id="A0A5C6DFA4"/>
<name>A0A5C6DFA4_9BACT</name>
<evidence type="ECO:0000313" key="2">
    <source>
        <dbReference type="Proteomes" id="UP000315471"/>
    </source>
</evidence>